<evidence type="ECO:0000256" key="11">
    <source>
        <dbReference type="SAM" id="MobiDB-lite"/>
    </source>
</evidence>
<feature type="domain" description="Trimeric autotransporter adhesin YadA-like head" evidence="13">
    <location>
        <begin position="204"/>
        <end position="220"/>
    </location>
</feature>
<sequence length="2532" mass="249651">MNKIYRIVWNPALQSWVAVSEFARAMGKGKNGHTRLANVTASVVGAAVISLIPIEEVRAYVAGGGTNGADANAVAIGSGSTTGTTFFYPAGFIGAGNTNINGKTTSGLAIGVGAGSNFDGIAVGDHSSAGHGSSVAVGAYALAGQQGASAFGTAALAGGRDSTAFGFATRTNRYGDIAIGAAATAGATGGNPSLMNDPTGLNLAIGAGSSATGGRSTAFGHIANASGMNSSAIGPGANASGTASLSFGLNSVSSSANSIAQGNATQATGVNSVAVGANSLASGLAASAYGNGTNASGEASLAMGQNATATSNNSIAQGLGALSTSGSGVAIGQTSKALVDPADATTTGAIAIGWDALSSGLDSVAIGATSQATKKQAFAMGGGASASAEAATAIGALTNASGAGAVSLGNLASATSRSGIAIGQNSQALSDPANPLSTGAMAIGFKAFTSAQDTLALGSSATATKTQAFALGTLATASGTASTAIGTSSKATAGGAMAFGVNSQATGSNSIAQGNGAIANTLNAISIGLNSVASGQGSVVLGGDAGLASIATVADGVALGSGSVASTAAGVAGYNPKTSAASTSLSATWKSTLGAVSVGDTANSRTRQITGVAAGSQATDAVNVAQLQDAQTHYYSVNDFGTVGGNYNNDGAIGMNSLAAGVGASAVGQSSVAMGYNAASTGGSSIATGYGANSLGINSIALGVDAQTTKTTSTGAVAIGWESLAADTDATAIGSGAKAHKVGSTAIGPFASAEGESSIALGDRAVAVSDEAIALGSRSKALEFSAIALGLDSIANNANDVALGAGSVTGTTTGTAGITINGDNYAFAGANPTSQVSVGVADSERLITNMAAGHIAADSTDAINGSQLFATNSAIETLSTGVVHYDTNIDGTVNYNTITLGGDTYDSTTHMGGTTITNVAYGVDGSDVVNVDQLNEVVDGAKTRYYSVNDNGVIDGNYNNDGATGVNALAAGVNASAAGQDGVAIGYSSDASGAEATAIGTDSTASGEKAMALGQSSNATGFVSTAIGQTSQAAGDYSLALGANAQASNTSTVAVGQGSMATGDFATAIGGGSNAAQFASTAVGQNAQALDEFSSTFGNGSLAAALGSSAFGANALATGERATALGADALASGMNSLALGQGAQALDDLSVALGTGSKTAVAIGTSDVIINGDTYMFAGTNPDSTVSVGDAGAERTITNVAAGRISDTSTDAVNGSQLFASNTAINTLGDQVDTNTTDIINIQGDITTIQGDVTALGDTVNNIYNTGTKYFHANSTGADSQALGADSVAIGMNAVANNANDIALGAGSVTGATTGTAGVTLQGVDYTFAGANPASQVSVGSDGNERLITNVAAGQLSADSTDAINGSQLFAANTAINTLNTDINNLDAGSVKYDTHVDGTVNYNSVTLGGDTYDNSTHTGGTTITNVADGVAPSDAVNFSQLTETNNNITNVTNTVNHFAGDQGDEYTEINGRGIRYVRTNDAGLALADAYANGHGSTAVGYNARSTGLDSLALGRDAQSINVGDVALGSGSVTEAVVATTGVRINDVDYSFAGINPLSTVSVGSLDHERTITNVAAGRITANSTDAINGSQLFATNTAINGLEQGTVKYDINVDGTVNYNSVTLGGDTYDNSTHTGGTTITNVADGVAPSDAVNFSQLTETNNNITNVTNTVNHFAGDQGDDYTEINGRGIRYVRTNDAGLALSDAYANGQGSTAVGYNARSTGLDSLALGRDAQSINVGDVALGSGSVTEAVVATTGVRINDVDYSFAGINPLSTVSVGSLDHERTITNVAAGRITANSTDAINGSQLFATNTAINGLEQGTVKYDINVDGTVNYNSVTLGGDTYDNSTHTGGTTITNVADGVAPSDAVNFSQLTETNNNITNVTNTVNHFAGDQGDDYTEINGRGIRYVRTNDAGLALSDAYANGQGSTAVGYNARSTGLDSLALGRDAQSINVGDVALGSGSVTEAVVATTGVRINDVDYGFAGINPLSTVSVGSRGYERTITNVAAGRLTADSTDAINGSQLFATNSAITSLDKGTVKYEINEDGTVNYNHITLGGDTYNSVTKTGGTRITNVAYGSDPSDAVNVQQLTDATTNIYNNGTKYFHANSDKTDSLASGMDSIAVGPNAQSLGDESIAMGNDAKSMGKGSTAIGQGSQTNGDNSVAMGTGSIANNANDVALGAGSVTQAAVATTSITINGEAYAVAGTTPTSTVSVGSEGNERTITNVAAGRITADSTDAVNGSELYATHQAIEKISGDINNIDAGSVKYETNSDGTVNYNKVIMGGDTYDNSTHTGGTTITNVANGEAPSDAVNKYQLDQVNQNVTNIANGTDGMFQVNNTSNLPKPKPTGKDAVAGGAGAIASADHSTAIGTNAKATHTNSVALGYNSVTDRDNSVSVGSVGNERQITNVAAGTQNTDAVNVGQLKEGVNNSYQYTNKKFNDLKNMVDDQKDKLSAGVAGAMAMAGLPQPYQPGASMVGLAGGTYQGESALALGVSTISDNGKWVTKISGTTNSQGDVGAAVGVGYQF</sequence>
<feature type="domain" description="Trimeric autotransporter adhesin YadA-like head" evidence="13">
    <location>
        <begin position="1926"/>
        <end position="1952"/>
    </location>
</feature>
<feature type="domain" description="Trimeric autotransporter adhesin YadA-like head" evidence="13">
    <location>
        <begin position="785"/>
        <end position="807"/>
    </location>
</feature>
<dbReference type="EMBL" id="JADWND010000006">
    <property type="protein sequence ID" value="MBJ8382030.1"/>
    <property type="molecule type" value="Genomic_DNA"/>
</dbReference>
<feature type="domain" description="Trimeric autotransporter adhesin YadA-like head" evidence="13">
    <location>
        <begin position="372"/>
        <end position="396"/>
    </location>
</feature>
<evidence type="ECO:0000256" key="5">
    <source>
        <dbReference type="ARBA" id="ARBA00022452"/>
    </source>
</evidence>
<feature type="domain" description="Trimeric autotransporter adhesin YadA-like stalk" evidence="14">
    <location>
        <begin position="847"/>
        <end position="880"/>
    </location>
</feature>
<dbReference type="InterPro" id="IPR005594">
    <property type="entry name" value="YadA_C"/>
</dbReference>
<evidence type="ECO:0000259" key="14">
    <source>
        <dbReference type="Pfam" id="PF05662"/>
    </source>
</evidence>
<evidence type="ECO:0000256" key="6">
    <source>
        <dbReference type="ARBA" id="ARBA00022692"/>
    </source>
</evidence>
<comment type="similarity">
    <text evidence="3">Belongs to the autotransporter-2 (AT-2) (TC 1.B.40) family.</text>
</comment>
<feature type="domain" description="Trimeric autotransporter adhesin YadA-like head" evidence="13">
    <location>
        <begin position="1019"/>
        <end position="1045"/>
    </location>
</feature>
<evidence type="ECO:0000313" key="16">
    <source>
        <dbReference type="EMBL" id="MBJ8382030.1"/>
    </source>
</evidence>
<feature type="domain" description="Trimeric autotransporter adhesin YadA-like head" evidence="13">
    <location>
        <begin position="295"/>
        <end position="318"/>
    </location>
</feature>
<feature type="domain" description="Trimeric autotransporter adhesin YadA-like C-terminal membrane anchor" evidence="12">
    <location>
        <begin position="2472"/>
        <end position="2532"/>
    </location>
</feature>
<feature type="domain" description="Trimeric autotransporter adhesin YadA-like head" evidence="13">
    <location>
        <begin position="1492"/>
        <end position="1518"/>
    </location>
</feature>
<feature type="domain" description="Trimeric autotransporter adhesin YadA-like head" evidence="13">
    <location>
        <begin position="1282"/>
        <end position="1308"/>
    </location>
</feature>
<reference evidence="16 17" key="1">
    <citation type="submission" date="2020-11" db="EMBL/GenBank/DDBJ databases">
        <title>Enhanced detection system for hospital associated transmission using whole genome sequencing surveillance.</title>
        <authorList>
            <person name="Harrison L.H."/>
            <person name="Van Tyne D."/>
            <person name="Marsh J.W."/>
            <person name="Griffith M.P."/>
            <person name="Snyder D.J."/>
            <person name="Cooper V.S."/>
            <person name="Mustapha M."/>
        </authorList>
    </citation>
    <scope>NUCLEOTIDE SEQUENCE [LARGE SCALE GENOMIC DNA]</scope>
    <source>
        <strain evidence="16 17">CB00117</strain>
    </source>
</reference>
<name>A0ABS0ZT88_9ENTR</name>
<dbReference type="Gene3D" id="6.10.250.2040">
    <property type="match status" value="2"/>
</dbReference>
<feature type="domain" description="Trimeric autotransporter adhesin YadA-like stalk" evidence="14">
    <location>
        <begin position="1641"/>
        <end position="1678"/>
    </location>
</feature>
<feature type="domain" description="Trimeric autotransporter adhesin YadA-like stalk" evidence="14">
    <location>
        <begin position="2303"/>
        <end position="2337"/>
    </location>
</feature>
<dbReference type="SUPFAM" id="SSF101967">
    <property type="entry name" value="Adhesin YadA, collagen-binding domain"/>
    <property type="match status" value="18"/>
</dbReference>
<evidence type="ECO:0000256" key="2">
    <source>
        <dbReference type="ARBA" id="ARBA00004442"/>
    </source>
</evidence>
<feature type="domain" description="Trimeric autotransporter adhesin YadA-like stalk" evidence="14">
    <location>
        <begin position="2227"/>
        <end position="2264"/>
    </location>
</feature>
<feature type="domain" description="Trimeric autotransporter adhesin YadA-like head" evidence="13">
    <location>
        <begin position="400"/>
        <end position="426"/>
    </location>
</feature>
<proteinExistence type="inferred from homology"/>
<evidence type="ECO:0000259" key="12">
    <source>
        <dbReference type="Pfam" id="PF03895"/>
    </source>
</evidence>
<feature type="domain" description="ESPR" evidence="15">
    <location>
        <begin position="1"/>
        <end position="48"/>
    </location>
</feature>
<feature type="domain" description="Trimeric autotransporter adhesin YadA-like head" evidence="13">
    <location>
        <begin position="1047"/>
        <end position="1073"/>
    </location>
</feature>
<keyword evidence="8" id="KW-0653">Protein transport</keyword>
<feature type="domain" description="Trimeric autotransporter adhesin YadA-like head" evidence="13">
    <location>
        <begin position="438"/>
        <end position="461"/>
    </location>
</feature>
<evidence type="ECO:0000256" key="9">
    <source>
        <dbReference type="ARBA" id="ARBA00023136"/>
    </source>
</evidence>
<feature type="compositionally biased region" description="Polar residues" evidence="11">
    <location>
        <begin position="2154"/>
        <end position="2165"/>
    </location>
</feature>
<evidence type="ECO:0000256" key="7">
    <source>
        <dbReference type="ARBA" id="ARBA00022729"/>
    </source>
</evidence>
<feature type="domain" description="Trimeric autotransporter adhesin YadA-like head" evidence="13">
    <location>
        <begin position="523"/>
        <end position="545"/>
    </location>
</feature>
<feature type="domain" description="Trimeric autotransporter adhesin YadA-like head" evidence="13">
    <location>
        <begin position="713"/>
        <end position="737"/>
    </location>
</feature>
<feature type="domain" description="Trimeric autotransporter adhesin YadA-like stalk" evidence="14">
    <location>
        <begin position="1197"/>
        <end position="1238"/>
    </location>
</feature>
<dbReference type="SUPFAM" id="SSF54523">
    <property type="entry name" value="Pili subunits"/>
    <property type="match status" value="1"/>
</dbReference>
<dbReference type="Proteomes" id="UP000746649">
    <property type="component" value="Unassembled WGS sequence"/>
</dbReference>
<keyword evidence="5" id="KW-1134">Transmembrane beta strand</keyword>
<dbReference type="Pfam" id="PF05662">
    <property type="entry name" value="YadA_stalk"/>
    <property type="match status" value="15"/>
</dbReference>
<feature type="domain" description="Trimeric autotransporter adhesin YadA-like head" evidence="13">
    <location>
        <begin position="2353"/>
        <end position="2378"/>
    </location>
</feature>
<feature type="domain" description="Trimeric autotransporter adhesin YadA-like head" evidence="13">
    <location>
        <begin position="1131"/>
        <end position="1157"/>
    </location>
</feature>
<dbReference type="InterPro" id="IPR045584">
    <property type="entry name" value="Pilin-like"/>
</dbReference>
<feature type="domain" description="Trimeric autotransporter adhesin YadA-like head" evidence="13">
    <location>
        <begin position="740"/>
        <end position="765"/>
    </location>
</feature>
<dbReference type="InterPro" id="IPR008635">
    <property type="entry name" value="Coiled_stalk_dom"/>
</dbReference>
<evidence type="ECO:0000256" key="3">
    <source>
        <dbReference type="ARBA" id="ARBA00005848"/>
    </source>
</evidence>
<evidence type="ECO:0000256" key="10">
    <source>
        <dbReference type="ARBA" id="ARBA00023237"/>
    </source>
</evidence>
<gene>
    <name evidence="16" type="ORF">I6M88_13780</name>
</gene>
<comment type="caution">
    <text evidence="16">The sequence shown here is derived from an EMBL/GenBank/DDBJ whole genome shotgun (WGS) entry which is preliminary data.</text>
</comment>
<dbReference type="Gene3D" id="2.150.10.10">
    <property type="entry name" value="Serralysin-like metalloprotease, C-terminal"/>
    <property type="match status" value="19"/>
</dbReference>
<feature type="domain" description="Trimeric autotransporter adhesin YadA-like stalk" evidence="14">
    <location>
        <begin position="1424"/>
        <end position="1461"/>
    </location>
</feature>
<feature type="domain" description="Trimeric autotransporter adhesin YadA-like head" evidence="13">
    <location>
        <begin position="2119"/>
        <end position="2145"/>
    </location>
</feature>
<dbReference type="Pfam" id="PF13018">
    <property type="entry name" value="ESPR"/>
    <property type="match status" value="1"/>
</dbReference>
<feature type="domain" description="Trimeric autotransporter adhesin YadA-like stalk" evidence="14">
    <location>
        <begin position="2006"/>
        <end position="2037"/>
    </location>
</feature>
<keyword evidence="17" id="KW-1185">Reference proteome</keyword>
<feature type="domain" description="Trimeric autotransporter adhesin YadA-like head" evidence="13">
    <location>
        <begin position="491"/>
        <end position="517"/>
    </location>
</feature>
<feature type="domain" description="Trimeric autotransporter adhesin YadA-like head" evidence="13">
    <location>
        <begin position="681"/>
        <end position="704"/>
    </location>
</feature>
<feature type="domain" description="Trimeric autotransporter adhesin YadA-like stalk" evidence="14">
    <location>
        <begin position="1858"/>
        <end position="1895"/>
    </location>
</feature>
<dbReference type="Pfam" id="PF05658">
    <property type="entry name" value="YadA_head"/>
    <property type="match status" value="30"/>
</dbReference>
<feature type="domain" description="Trimeric autotransporter adhesin YadA-like head" evidence="13">
    <location>
        <begin position="1105"/>
        <end position="1129"/>
    </location>
</feature>
<feature type="domain" description="Trimeric autotransporter adhesin YadA-like stalk" evidence="14">
    <location>
        <begin position="916"/>
        <end position="943"/>
    </location>
</feature>
<feature type="region of interest" description="Disordered" evidence="11">
    <location>
        <begin position="2141"/>
        <end position="2168"/>
    </location>
</feature>
<feature type="domain" description="Trimeric autotransporter adhesin YadA-like head" evidence="13">
    <location>
        <begin position="254"/>
        <end position="279"/>
    </location>
</feature>
<dbReference type="CDD" id="cd12820">
    <property type="entry name" value="LbR_YadA-like"/>
    <property type="match status" value="6"/>
</dbReference>
<feature type="domain" description="Trimeric autotransporter adhesin YadA-like head" evidence="13">
    <location>
        <begin position="2149"/>
        <end position="2173"/>
    </location>
</feature>
<feature type="domain" description="Trimeric autotransporter adhesin YadA-like stalk" evidence="14">
    <location>
        <begin position="608"/>
        <end position="649"/>
    </location>
</feature>
<feature type="domain" description="Trimeric autotransporter adhesin YadA-like head" evidence="13">
    <location>
        <begin position="652"/>
        <end position="678"/>
    </location>
</feature>
<keyword evidence="10" id="KW-0998">Cell outer membrane</keyword>
<feature type="domain" description="Trimeric autotransporter adhesin YadA-like head" evidence="13">
    <location>
        <begin position="463"/>
        <end position="489"/>
    </location>
</feature>
<evidence type="ECO:0000259" key="13">
    <source>
        <dbReference type="Pfam" id="PF05658"/>
    </source>
</evidence>
<feature type="domain" description="Trimeric autotransporter adhesin YadA-like head" evidence="13">
    <location>
        <begin position="225"/>
        <end position="251"/>
    </location>
</feature>
<evidence type="ECO:0000256" key="8">
    <source>
        <dbReference type="ARBA" id="ARBA00022927"/>
    </source>
</evidence>
<feature type="domain" description="Trimeric autotransporter adhesin YadA-like head" evidence="13">
    <location>
        <begin position="991"/>
        <end position="1017"/>
    </location>
</feature>
<keyword evidence="9" id="KW-0472">Membrane</keyword>
<dbReference type="Gene3D" id="1.20.5.170">
    <property type="match status" value="1"/>
</dbReference>
<evidence type="ECO:0000259" key="15">
    <source>
        <dbReference type="Pfam" id="PF13018"/>
    </source>
</evidence>
<feature type="domain" description="Trimeric autotransporter adhesin YadA-like head" evidence="13">
    <location>
        <begin position="963"/>
        <end position="989"/>
    </location>
</feature>
<feature type="domain" description="Trimeric autotransporter adhesin YadA-like stalk" evidence="14">
    <location>
        <begin position="2074"/>
        <end position="2115"/>
    </location>
</feature>
<evidence type="ECO:0000256" key="4">
    <source>
        <dbReference type="ARBA" id="ARBA00022448"/>
    </source>
</evidence>
<feature type="domain" description="Trimeric autotransporter adhesin YadA-like stalk" evidence="14">
    <location>
        <begin position="1572"/>
        <end position="1604"/>
    </location>
</feature>
<evidence type="ECO:0000256" key="1">
    <source>
        <dbReference type="ARBA" id="ARBA00004241"/>
    </source>
</evidence>
<evidence type="ECO:0000313" key="17">
    <source>
        <dbReference type="Proteomes" id="UP000746649"/>
    </source>
</evidence>
<organism evidence="16 17">
    <name type="scientific">Citrobacter sedlakii</name>
    <dbReference type="NCBI Taxonomy" id="67826"/>
    <lineage>
        <taxon>Bacteria</taxon>
        <taxon>Pseudomonadati</taxon>
        <taxon>Pseudomonadota</taxon>
        <taxon>Gammaproteobacteria</taxon>
        <taxon>Enterobacterales</taxon>
        <taxon>Enterobacteriaceae</taxon>
        <taxon>Citrobacter</taxon>
        <taxon>Citrobacter freundii complex</taxon>
    </lineage>
</organism>
<feature type="domain" description="Trimeric autotransporter adhesin YadA-like stalk" evidence="14">
    <location>
        <begin position="1789"/>
        <end position="1821"/>
    </location>
</feature>
<dbReference type="RefSeq" id="WP_200035520.1">
    <property type="nucleotide sequence ID" value="NZ_JADWND010000006.1"/>
</dbReference>
<comment type="subcellular location">
    <subcellularLocation>
        <location evidence="2">Cell outer membrane</location>
    </subcellularLocation>
    <subcellularLocation>
        <location evidence="1">Cell surface</location>
    </subcellularLocation>
</comment>
<feature type="domain" description="Trimeric autotransporter adhesin YadA-like head" evidence="13">
    <location>
        <begin position="347"/>
        <end position="368"/>
    </location>
</feature>
<dbReference type="Pfam" id="PF03895">
    <property type="entry name" value="YadA_anchor"/>
    <property type="match status" value="1"/>
</dbReference>
<feature type="domain" description="Trimeric autotransporter adhesin YadA-like stalk" evidence="14">
    <location>
        <begin position="1348"/>
        <end position="1388"/>
    </location>
</feature>
<feature type="domain" description="Trimeric autotransporter adhesin YadA-like stalk" evidence="14">
    <location>
        <begin position="2410"/>
        <end position="2449"/>
    </location>
</feature>
<feature type="domain" description="Trimeric autotransporter adhesin YadA-like head" evidence="13">
    <location>
        <begin position="1709"/>
        <end position="1735"/>
    </location>
</feature>
<keyword evidence="6" id="KW-0812">Transmembrane</keyword>
<accession>A0ABS0ZT88</accession>
<keyword evidence="7" id="KW-0732">Signal</keyword>
<dbReference type="InterPro" id="IPR011049">
    <property type="entry name" value="Serralysin-like_metalloprot_C"/>
</dbReference>
<protein>
    <submittedName>
        <fullName evidence="16">YadA-like family protein</fullName>
    </submittedName>
</protein>
<dbReference type="InterPro" id="IPR008640">
    <property type="entry name" value="Adhesin_Head_dom"/>
</dbReference>
<feature type="domain" description="Trimeric autotransporter adhesin YadA-like head" evidence="13">
    <location>
        <begin position="2383"/>
        <end position="2404"/>
    </location>
</feature>
<keyword evidence="4" id="KW-0813">Transport</keyword>
<dbReference type="InterPro" id="IPR024973">
    <property type="entry name" value="ESPR"/>
</dbReference>
<dbReference type="Gene3D" id="3.30.1300.30">
    <property type="entry name" value="GSPII I/J protein-like"/>
    <property type="match status" value="1"/>
</dbReference>